<organism evidence="2 3">
    <name type="scientific">Bradyrhizobium iriomotense</name>
    <dbReference type="NCBI Taxonomy" id="441950"/>
    <lineage>
        <taxon>Bacteria</taxon>
        <taxon>Pseudomonadati</taxon>
        <taxon>Pseudomonadota</taxon>
        <taxon>Alphaproteobacteria</taxon>
        <taxon>Hyphomicrobiales</taxon>
        <taxon>Nitrobacteraceae</taxon>
        <taxon>Bradyrhizobium</taxon>
    </lineage>
</organism>
<dbReference type="RefSeq" id="WP_284265687.1">
    <property type="nucleotide sequence ID" value="NZ_BSOW01000008.1"/>
</dbReference>
<dbReference type="Proteomes" id="UP001156905">
    <property type="component" value="Unassembled WGS sequence"/>
</dbReference>
<reference evidence="3" key="1">
    <citation type="journal article" date="2019" name="Int. J. Syst. Evol. Microbiol.">
        <title>The Global Catalogue of Microorganisms (GCM) 10K type strain sequencing project: providing services to taxonomists for standard genome sequencing and annotation.</title>
        <authorList>
            <consortium name="The Broad Institute Genomics Platform"/>
            <consortium name="The Broad Institute Genome Sequencing Center for Infectious Disease"/>
            <person name="Wu L."/>
            <person name="Ma J."/>
        </authorList>
    </citation>
    <scope>NUCLEOTIDE SEQUENCE [LARGE SCALE GENOMIC DNA]</scope>
    <source>
        <strain evidence="3">NBRC 102520</strain>
    </source>
</reference>
<accession>A0ABQ6AUP4</accession>
<feature type="compositionally biased region" description="Pro residues" evidence="1">
    <location>
        <begin position="46"/>
        <end position="56"/>
    </location>
</feature>
<dbReference type="EMBL" id="BSOW01000008">
    <property type="protein sequence ID" value="GLR85918.1"/>
    <property type="molecule type" value="Genomic_DNA"/>
</dbReference>
<evidence type="ECO:0000313" key="2">
    <source>
        <dbReference type="EMBL" id="GLR85918.1"/>
    </source>
</evidence>
<evidence type="ECO:0000256" key="1">
    <source>
        <dbReference type="SAM" id="MobiDB-lite"/>
    </source>
</evidence>
<feature type="region of interest" description="Disordered" evidence="1">
    <location>
        <begin position="20"/>
        <end position="80"/>
    </location>
</feature>
<proteinExistence type="predicted"/>
<protein>
    <submittedName>
        <fullName evidence="2">Uncharacterized protein</fullName>
    </submittedName>
</protein>
<evidence type="ECO:0000313" key="3">
    <source>
        <dbReference type="Proteomes" id="UP001156905"/>
    </source>
</evidence>
<feature type="compositionally biased region" description="Low complexity" evidence="1">
    <location>
        <begin position="34"/>
        <end position="45"/>
    </location>
</feature>
<sequence length="159" mass="16607">MSDDAKDSGLAALISGLLGGKRADDQASGPHPLAEATPSALTEPATAPPAPDMPPKPQEEPATSAAPSAKQVVPLSAGGHDEKRARLPAVAIADLVLGGLRKVDGFPKSGVSITVYGSRPWNAMIEFAPFSTTSQDASRLRKALPDIIFRLRQYVDLEN</sequence>
<comment type="caution">
    <text evidence="2">The sequence shown here is derived from an EMBL/GenBank/DDBJ whole genome shotgun (WGS) entry which is preliminary data.</text>
</comment>
<gene>
    <name evidence="2" type="ORF">GCM10007857_26290</name>
</gene>
<name>A0ABQ6AUP4_9BRAD</name>
<keyword evidence="3" id="KW-1185">Reference proteome</keyword>